<protein>
    <submittedName>
        <fullName evidence="1">Uncharacterized protein</fullName>
    </submittedName>
</protein>
<dbReference type="InterPro" id="IPR011051">
    <property type="entry name" value="RmlC_Cupin_sf"/>
</dbReference>
<comment type="caution">
    <text evidence="1">The sequence shown here is derived from an EMBL/GenBank/DDBJ whole genome shotgun (WGS) entry which is preliminary data.</text>
</comment>
<accession>A0A928DR85</accession>
<dbReference type="EMBL" id="SUVG01000005">
    <property type="protein sequence ID" value="MBE6421490.1"/>
    <property type="molecule type" value="Genomic_DNA"/>
</dbReference>
<dbReference type="AlphaFoldDB" id="A0A928DR85"/>
<gene>
    <name evidence="1" type="ORF">E7027_05105</name>
</gene>
<name>A0A928DR85_9BACT</name>
<dbReference type="PANTHER" id="PTHR13903">
    <property type="entry name" value="PIRIN-RELATED"/>
    <property type="match status" value="1"/>
</dbReference>
<proteinExistence type="predicted"/>
<evidence type="ECO:0000313" key="1">
    <source>
        <dbReference type="EMBL" id="MBE6421490.1"/>
    </source>
</evidence>
<dbReference type="SUPFAM" id="SSF51182">
    <property type="entry name" value="RmlC-like cupins"/>
    <property type="match status" value="1"/>
</dbReference>
<dbReference type="InterPro" id="IPR012093">
    <property type="entry name" value="Pirin"/>
</dbReference>
<organism evidence="1 2">
    <name type="scientific">Candidatus Avelusimicrobium gallicola</name>
    <dbReference type="NCBI Taxonomy" id="2562704"/>
    <lineage>
        <taxon>Bacteria</taxon>
        <taxon>Pseudomonadati</taxon>
        <taxon>Elusimicrobiota</taxon>
        <taxon>Elusimicrobia</taxon>
        <taxon>Elusimicrobiales</taxon>
        <taxon>Elusimicrobiaceae</taxon>
        <taxon>Candidatus Avelusimicrobium</taxon>
    </lineage>
</organism>
<sequence length="260" mass="29270">MREKTKPLQPNCNGCKESEELICRYNARVFDPCVYLCVCYCGENFKRTWVPDEALGECRFALDYHITGLEETVQMREDVSQWAGQVGGLQEAEPSRRVDILNVQMRIKTEKDSMGSGQQAEVESEEVPLVREDGAEVRVLCGRWKDKVGPLEGLLAPETSFLDITLLPGAGESFPLRPQNNSWIYVFGGKGTFGRTGRKKFGRRTFLHINGSEAYVSTRCEGVRFLLFSAPRTEKELKNCTNGRAHICKATGIDFGNKKE</sequence>
<evidence type="ECO:0000313" key="2">
    <source>
        <dbReference type="Proteomes" id="UP000725649"/>
    </source>
</evidence>
<dbReference type="CDD" id="cd02247">
    <property type="entry name" value="cupin_pirin_C"/>
    <property type="match status" value="1"/>
</dbReference>
<reference evidence="1" key="1">
    <citation type="submission" date="2019-04" db="EMBL/GenBank/DDBJ databases">
        <title>Evolution of Biomass-Degrading Anaerobic Consortia Revealed by Metagenomics.</title>
        <authorList>
            <person name="Peng X."/>
        </authorList>
    </citation>
    <scope>NUCLEOTIDE SEQUENCE</scope>
    <source>
        <strain evidence="1">SIG66</strain>
    </source>
</reference>
<dbReference type="Proteomes" id="UP000725649">
    <property type="component" value="Unassembled WGS sequence"/>
</dbReference>
<dbReference type="Gene3D" id="2.60.120.10">
    <property type="entry name" value="Jelly Rolls"/>
    <property type="match status" value="1"/>
</dbReference>
<dbReference type="InterPro" id="IPR014710">
    <property type="entry name" value="RmlC-like_jellyroll"/>
</dbReference>
<dbReference type="PANTHER" id="PTHR13903:SF8">
    <property type="entry name" value="PIRIN"/>
    <property type="match status" value="1"/>
</dbReference>